<dbReference type="EMBL" id="JAAAHW010000080">
    <property type="protein sequence ID" value="KAG0006647.1"/>
    <property type="molecule type" value="Genomic_DNA"/>
</dbReference>
<organism evidence="8 9">
    <name type="scientific">Modicella reniformis</name>
    <dbReference type="NCBI Taxonomy" id="1440133"/>
    <lineage>
        <taxon>Eukaryota</taxon>
        <taxon>Fungi</taxon>
        <taxon>Fungi incertae sedis</taxon>
        <taxon>Mucoromycota</taxon>
        <taxon>Mortierellomycotina</taxon>
        <taxon>Mortierellomycetes</taxon>
        <taxon>Mortierellales</taxon>
        <taxon>Mortierellaceae</taxon>
        <taxon>Modicella</taxon>
    </lineage>
</organism>
<keyword evidence="5" id="KW-0378">Hydrolase</keyword>
<gene>
    <name evidence="8" type="ORF">BGZ65_005611</name>
</gene>
<evidence type="ECO:0000259" key="7">
    <source>
        <dbReference type="PROSITE" id="PS51767"/>
    </source>
</evidence>
<evidence type="ECO:0000313" key="9">
    <source>
        <dbReference type="Proteomes" id="UP000749646"/>
    </source>
</evidence>
<feature type="active site" evidence="3">
    <location>
        <position position="266"/>
    </location>
</feature>
<dbReference type="CDD" id="cd05471">
    <property type="entry name" value="pepsin_like"/>
    <property type="match status" value="1"/>
</dbReference>
<dbReference type="OrthoDB" id="771136at2759"/>
<dbReference type="InterPro" id="IPR001461">
    <property type="entry name" value="Aspartic_peptidase_A1"/>
</dbReference>
<evidence type="ECO:0000313" key="8">
    <source>
        <dbReference type="EMBL" id="KAG0006647.1"/>
    </source>
</evidence>
<dbReference type="PANTHER" id="PTHR47966">
    <property type="entry name" value="BETA-SITE APP-CLEAVING ENZYME, ISOFORM A-RELATED"/>
    <property type="match status" value="1"/>
</dbReference>
<dbReference type="Pfam" id="PF00026">
    <property type="entry name" value="Asp"/>
    <property type="match status" value="1"/>
</dbReference>
<name>A0A9P6MKJ0_9FUNG</name>
<keyword evidence="2 5" id="KW-0064">Aspartyl protease</keyword>
<dbReference type="PROSITE" id="PS00141">
    <property type="entry name" value="ASP_PROTEASE"/>
    <property type="match status" value="1"/>
</dbReference>
<dbReference type="SUPFAM" id="SSF50630">
    <property type="entry name" value="Acid proteases"/>
    <property type="match status" value="1"/>
</dbReference>
<proteinExistence type="inferred from homology"/>
<dbReference type="GO" id="GO:0006508">
    <property type="term" value="P:proteolysis"/>
    <property type="evidence" value="ECO:0007669"/>
    <property type="project" value="UniProtKB-KW"/>
</dbReference>
<evidence type="ECO:0000256" key="1">
    <source>
        <dbReference type="ARBA" id="ARBA00007447"/>
    </source>
</evidence>
<dbReference type="PROSITE" id="PS51767">
    <property type="entry name" value="PEPTIDASE_A1"/>
    <property type="match status" value="1"/>
</dbReference>
<comment type="caution">
    <text evidence="8">The sequence shown here is derived from an EMBL/GenBank/DDBJ whole genome shotgun (WGS) entry which is preliminary data.</text>
</comment>
<keyword evidence="4" id="KW-1015">Disulfide bond</keyword>
<feature type="domain" description="Peptidase A1" evidence="7">
    <location>
        <begin position="65"/>
        <end position="386"/>
    </location>
</feature>
<dbReference type="Proteomes" id="UP000749646">
    <property type="component" value="Unassembled WGS sequence"/>
</dbReference>
<evidence type="ECO:0000256" key="3">
    <source>
        <dbReference type="PIRSR" id="PIRSR601461-1"/>
    </source>
</evidence>
<dbReference type="AlphaFoldDB" id="A0A9P6MKJ0"/>
<dbReference type="Gene3D" id="2.40.70.10">
    <property type="entry name" value="Acid Proteases"/>
    <property type="match status" value="2"/>
</dbReference>
<dbReference type="InterPro" id="IPR001969">
    <property type="entry name" value="Aspartic_peptidase_AS"/>
</dbReference>
<evidence type="ECO:0000256" key="4">
    <source>
        <dbReference type="PIRSR" id="PIRSR601461-2"/>
    </source>
</evidence>
<dbReference type="GO" id="GO:0004190">
    <property type="term" value="F:aspartic-type endopeptidase activity"/>
    <property type="evidence" value="ECO:0007669"/>
    <property type="project" value="UniProtKB-KW"/>
</dbReference>
<dbReference type="InterPro" id="IPR034164">
    <property type="entry name" value="Pepsin-like_dom"/>
</dbReference>
<evidence type="ECO:0000256" key="6">
    <source>
        <dbReference type="SAM" id="MobiDB-lite"/>
    </source>
</evidence>
<sequence>MKITISAAIVLAFSSIAASIITVPIDVHLNPINLNPKSLTKRYLNKRAGVSTTAPLTNVENDILYTIPLSLGTPPQIFNVAIDTGSPITWVSSSSCLAGGCVNTNKFNCAASSSCKALPNSFNASYVSGEGVSGTYIAETYTIGSLRFLGVAGIVTQNSAQLPPTVDGIMGLWYYAPGSQIPILNMLRNTTALTENMISVYLEASTVKSGNAPGGEITFGGVNPARFTGQISYVNCIADRPWSIPVGGMTVGNTKINVVGAIASIDTGTTAMLMPQVVADAINGAIPGAIKAPQQGGLWFLPCSGNTPVTITFGAFTGDIPYTSLAMQSTRQKTSQGDYCLSAAMFPTGQIVTIEEWLIGDAFLKNVYSVYDFGTNAATGGRIGFAQLASRGSGGNGGTSGGSGGGSSGGSGGSSSGSVKTSSSMFQVTTALVAVSALFVMF</sequence>
<accession>A0A9P6MKJ0</accession>
<comment type="similarity">
    <text evidence="1 5">Belongs to the peptidase A1 family.</text>
</comment>
<feature type="region of interest" description="Disordered" evidence="6">
    <location>
        <begin position="394"/>
        <end position="416"/>
    </location>
</feature>
<protein>
    <recommendedName>
        <fullName evidence="7">Peptidase A1 domain-containing protein</fullName>
    </recommendedName>
</protein>
<feature type="disulfide bond" evidence="4">
    <location>
        <begin position="96"/>
        <end position="101"/>
    </location>
</feature>
<evidence type="ECO:0000256" key="5">
    <source>
        <dbReference type="RuleBase" id="RU000454"/>
    </source>
</evidence>
<evidence type="ECO:0000256" key="2">
    <source>
        <dbReference type="ARBA" id="ARBA00022750"/>
    </source>
</evidence>
<keyword evidence="5" id="KW-0645">Protease</keyword>
<dbReference type="PRINTS" id="PR00792">
    <property type="entry name" value="PEPSIN"/>
</dbReference>
<keyword evidence="9" id="KW-1185">Reference proteome</keyword>
<reference evidence="8" key="1">
    <citation type="journal article" date="2020" name="Fungal Divers.">
        <title>Resolving the Mortierellaceae phylogeny through synthesis of multi-gene phylogenetics and phylogenomics.</title>
        <authorList>
            <person name="Vandepol N."/>
            <person name="Liber J."/>
            <person name="Desiro A."/>
            <person name="Na H."/>
            <person name="Kennedy M."/>
            <person name="Barry K."/>
            <person name="Grigoriev I.V."/>
            <person name="Miller A.N."/>
            <person name="O'Donnell K."/>
            <person name="Stajich J.E."/>
            <person name="Bonito G."/>
        </authorList>
    </citation>
    <scope>NUCLEOTIDE SEQUENCE</scope>
    <source>
        <strain evidence="8">MES-2147</strain>
    </source>
</reference>
<dbReference type="InterPro" id="IPR021109">
    <property type="entry name" value="Peptidase_aspartic_dom_sf"/>
</dbReference>
<dbReference type="PANTHER" id="PTHR47966:SF51">
    <property type="entry name" value="BETA-SITE APP-CLEAVING ENZYME, ISOFORM A-RELATED"/>
    <property type="match status" value="1"/>
</dbReference>
<feature type="active site" evidence="3">
    <location>
        <position position="83"/>
    </location>
</feature>
<feature type="compositionally biased region" description="Gly residues" evidence="6">
    <location>
        <begin position="394"/>
        <end position="415"/>
    </location>
</feature>
<dbReference type="InterPro" id="IPR033121">
    <property type="entry name" value="PEPTIDASE_A1"/>
</dbReference>